<sequence>MCLFTDYIQVTSCKEGVQMRMVEEPVNMGQWNNDAAATDVLTPKVKPSNFSGPPHLRMLLGKCLQVVENSYKYEVCPFQNITQHEQSNRWNPYSGILGNWYEWEIENNTFVAMLYKNGDDCGLKSRQVSVKLQCGTKTAIVSVSEPDTCCYAMNISTPLVCHPDSLLVYPTLSKPLQQKWNALEGRLYREEVTRQGYNKMLHKIFEEAGLVMDPTFVPKNDRHPLAGETKFENVDTCQESYNNLLQEVERLRGIIAAEDVNNGAHDEANGCGNDVCAPLSGCGNDVCAPLSGCDNYVCAPLSGYANDVCAPLSGCGNHICALSQGVAMMSVPLSQGVAIVSKLLSLSSCEANTLSLLNYTT</sequence>
<accession>A0A2G8LJN5</accession>
<feature type="domain" description="DMAP1-binding" evidence="3">
    <location>
        <begin position="168"/>
        <end position="271"/>
    </location>
</feature>
<dbReference type="Gene3D" id="2.70.130.10">
    <property type="entry name" value="Mannose-6-phosphate receptor binding domain"/>
    <property type="match status" value="1"/>
</dbReference>
<keyword evidence="2" id="KW-1015">Disulfide bond</keyword>
<dbReference type="InterPro" id="IPR044865">
    <property type="entry name" value="MRH_dom"/>
</dbReference>
<evidence type="ECO:0000256" key="1">
    <source>
        <dbReference type="ARBA" id="ARBA00022729"/>
    </source>
</evidence>
<protein>
    <submittedName>
        <fullName evidence="5">N-acetylglucosamine-1-phosphotransferase subunit gamma</fullName>
    </submittedName>
</protein>
<gene>
    <name evidence="5" type="ORF">BSL78_02577</name>
</gene>
<evidence type="ECO:0000259" key="3">
    <source>
        <dbReference type="PROSITE" id="PS51912"/>
    </source>
</evidence>
<organism evidence="5 6">
    <name type="scientific">Stichopus japonicus</name>
    <name type="common">Sea cucumber</name>
    <dbReference type="NCBI Taxonomy" id="307972"/>
    <lineage>
        <taxon>Eukaryota</taxon>
        <taxon>Metazoa</taxon>
        <taxon>Echinodermata</taxon>
        <taxon>Eleutherozoa</taxon>
        <taxon>Echinozoa</taxon>
        <taxon>Holothuroidea</taxon>
        <taxon>Aspidochirotacea</taxon>
        <taxon>Aspidochirotida</taxon>
        <taxon>Stichopodidae</taxon>
        <taxon>Apostichopus</taxon>
    </lineage>
</organism>
<dbReference type="Proteomes" id="UP000230750">
    <property type="component" value="Unassembled WGS sequence"/>
</dbReference>
<keyword evidence="6" id="KW-1185">Reference proteome</keyword>
<reference evidence="5 6" key="1">
    <citation type="journal article" date="2017" name="PLoS Biol.">
        <title>The sea cucumber genome provides insights into morphological evolution and visceral regeneration.</title>
        <authorList>
            <person name="Zhang X."/>
            <person name="Sun L."/>
            <person name="Yuan J."/>
            <person name="Sun Y."/>
            <person name="Gao Y."/>
            <person name="Zhang L."/>
            <person name="Li S."/>
            <person name="Dai H."/>
            <person name="Hamel J.F."/>
            <person name="Liu C."/>
            <person name="Yu Y."/>
            <person name="Liu S."/>
            <person name="Lin W."/>
            <person name="Guo K."/>
            <person name="Jin S."/>
            <person name="Xu P."/>
            <person name="Storey K.B."/>
            <person name="Huan P."/>
            <person name="Zhang T."/>
            <person name="Zhou Y."/>
            <person name="Zhang J."/>
            <person name="Lin C."/>
            <person name="Li X."/>
            <person name="Xing L."/>
            <person name="Huo D."/>
            <person name="Sun M."/>
            <person name="Wang L."/>
            <person name="Mercier A."/>
            <person name="Li F."/>
            <person name="Yang H."/>
            <person name="Xiang J."/>
        </authorList>
    </citation>
    <scope>NUCLEOTIDE SEQUENCE [LARGE SCALE GENOMIC DNA]</scope>
    <source>
        <strain evidence="5">Shaxun</strain>
        <tissue evidence="5">Muscle</tissue>
    </source>
</reference>
<name>A0A2G8LJN5_STIJA</name>
<proteinExistence type="predicted"/>
<dbReference type="InterPro" id="IPR039794">
    <property type="entry name" value="Gtb1-like"/>
</dbReference>
<evidence type="ECO:0000259" key="4">
    <source>
        <dbReference type="PROSITE" id="PS51914"/>
    </source>
</evidence>
<feature type="domain" description="MRH" evidence="4">
    <location>
        <begin position="61"/>
        <end position="163"/>
    </location>
</feature>
<keyword evidence="1" id="KW-0732">Signal</keyword>
<evidence type="ECO:0000313" key="5">
    <source>
        <dbReference type="EMBL" id="PIK60468.1"/>
    </source>
</evidence>
<dbReference type="SUPFAM" id="SSF50911">
    <property type="entry name" value="Mannose 6-phosphate receptor domain"/>
    <property type="match status" value="1"/>
</dbReference>
<dbReference type="PROSITE" id="PS51914">
    <property type="entry name" value="MRH"/>
    <property type="match status" value="1"/>
</dbReference>
<dbReference type="InterPro" id="IPR009011">
    <property type="entry name" value="Man6P_isomerase_rcpt-bd_dom_sf"/>
</dbReference>
<dbReference type="InterPro" id="IPR036607">
    <property type="entry name" value="PRKCSH"/>
</dbReference>
<dbReference type="PANTHER" id="PTHR12630">
    <property type="entry name" value="N-LINKED OLIGOSACCHARIDE PROCESSING"/>
    <property type="match status" value="1"/>
</dbReference>
<dbReference type="AlphaFoldDB" id="A0A2G8LJN5"/>
<dbReference type="InterPro" id="IPR010506">
    <property type="entry name" value="DMAP1-bd"/>
</dbReference>
<dbReference type="GO" id="GO:0016740">
    <property type="term" value="F:transferase activity"/>
    <property type="evidence" value="ECO:0007669"/>
    <property type="project" value="UniProtKB-KW"/>
</dbReference>
<evidence type="ECO:0000313" key="6">
    <source>
        <dbReference type="Proteomes" id="UP000230750"/>
    </source>
</evidence>
<dbReference type="Pfam" id="PF13015">
    <property type="entry name" value="PRKCSH_1"/>
    <property type="match status" value="1"/>
</dbReference>
<dbReference type="PANTHER" id="PTHR12630:SF6">
    <property type="entry name" value="N-ACETYLGLUCOSAMINE-1-PHOSPHOTRANSFERASE SUBUNIT GAMMA"/>
    <property type="match status" value="1"/>
</dbReference>
<dbReference type="EMBL" id="MRZV01000055">
    <property type="protein sequence ID" value="PIK60468.1"/>
    <property type="molecule type" value="Genomic_DNA"/>
</dbReference>
<dbReference type="PROSITE" id="PS51912">
    <property type="entry name" value="DMAP1_BIND"/>
    <property type="match status" value="1"/>
</dbReference>
<dbReference type="STRING" id="307972.A0A2G8LJN5"/>
<keyword evidence="5" id="KW-0808">Transferase</keyword>
<dbReference type="GO" id="GO:0005794">
    <property type="term" value="C:Golgi apparatus"/>
    <property type="evidence" value="ECO:0007669"/>
    <property type="project" value="TreeGrafter"/>
</dbReference>
<evidence type="ECO:0000256" key="2">
    <source>
        <dbReference type="ARBA" id="ARBA00023157"/>
    </source>
</evidence>
<comment type="caution">
    <text evidence="5">The sequence shown here is derived from an EMBL/GenBank/DDBJ whole genome shotgun (WGS) entry which is preliminary data.</text>
</comment>
<dbReference type="OrthoDB" id="28322at2759"/>